<name>A0AC34FYP6_9BILA</name>
<reference evidence="2" key="1">
    <citation type="submission" date="2022-11" db="UniProtKB">
        <authorList>
            <consortium name="WormBaseParasite"/>
        </authorList>
    </citation>
    <scope>IDENTIFICATION</scope>
</reference>
<organism evidence="1 2">
    <name type="scientific">Panagrolaimus sp. ES5</name>
    <dbReference type="NCBI Taxonomy" id="591445"/>
    <lineage>
        <taxon>Eukaryota</taxon>
        <taxon>Metazoa</taxon>
        <taxon>Ecdysozoa</taxon>
        <taxon>Nematoda</taxon>
        <taxon>Chromadorea</taxon>
        <taxon>Rhabditida</taxon>
        <taxon>Tylenchina</taxon>
        <taxon>Panagrolaimomorpha</taxon>
        <taxon>Panagrolaimoidea</taxon>
        <taxon>Panagrolaimidae</taxon>
        <taxon>Panagrolaimus</taxon>
    </lineage>
</organism>
<proteinExistence type="predicted"/>
<sequence length="239" mass="26802">MGGLFSLFQSKPDGEIRRPTFQSIKETAQRELGLDTSLYNFGISGHTKTGKSSLINAILNENAAATGVFETTHKMTKYAVPSLPNVCVWDIPGSGTDSHKAENYFEEKKLYVFDCLIILTQDCLTEEEIKFAREAISYGQPVLFARSRCDATLENMVAMDEIDEADQDAADSFVQDMYLKFSQGLHNTGHKSLENIKVFFISASVLRKIMKNAKTKYHFQEREFINELKVASASSRGKV</sequence>
<evidence type="ECO:0000313" key="1">
    <source>
        <dbReference type="Proteomes" id="UP000887579"/>
    </source>
</evidence>
<accession>A0AC34FYP6</accession>
<protein>
    <submittedName>
        <fullName evidence="2">IRG-type G domain-containing protein</fullName>
    </submittedName>
</protein>
<dbReference type="Proteomes" id="UP000887579">
    <property type="component" value="Unplaced"/>
</dbReference>
<dbReference type="WBParaSite" id="ES5_v2.g22494.t1">
    <property type="protein sequence ID" value="ES5_v2.g22494.t1"/>
    <property type="gene ID" value="ES5_v2.g22494"/>
</dbReference>
<evidence type="ECO:0000313" key="2">
    <source>
        <dbReference type="WBParaSite" id="ES5_v2.g22494.t1"/>
    </source>
</evidence>